<dbReference type="RefSeq" id="WP_069292336.1">
    <property type="nucleotide sequence ID" value="NZ_CP140110.1"/>
</dbReference>
<dbReference type="InterPro" id="IPR003439">
    <property type="entry name" value="ABC_transporter-like_ATP-bd"/>
</dbReference>
<dbReference type="Gene3D" id="3.40.50.300">
    <property type="entry name" value="P-loop containing nucleotide triphosphate hydrolases"/>
    <property type="match status" value="1"/>
</dbReference>
<dbReference type="OrthoDB" id="48612at2"/>
<dbReference type="Pfam" id="PF00005">
    <property type="entry name" value="ABC_tran"/>
    <property type="match status" value="1"/>
</dbReference>
<dbReference type="EMBL" id="LWAF01000001">
    <property type="protein sequence ID" value="ODN31428.1"/>
    <property type="molecule type" value="Genomic_DNA"/>
</dbReference>
<keyword evidence="1" id="KW-0813">Transport</keyword>
<feature type="domain" description="ABC transporter" evidence="4">
    <location>
        <begin position="21"/>
        <end position="269"/>
    </location>
</feature>
<keyword evidence="2" id="KW-0547">Nucleotide-binding</keyword>
<comment type="caution">
    <text evidence="5">The sequence shown here is derived from an EMBL/GenBank/DDBJ whole genome shotgun (WGS) entry which is preliminary data.</text>
</comment>
<evidence type="ECO:0000256" key="3">
    <source>
        <dbReference type="ARBA" id="ARBA00022840"/>
    </source>
</evidence>
<dbReference type="PROSITE" id="PS50893">
    <property type="entry name" value="ABC_TRANSPORTER_2"/>
    <property type="match status" value="1"/>
</dbReference>
<dbReference type="GO" id="GO:0015808">
    <property type="term" value="P:L-alanine transport"/>
    <property type="evidence" value="ECO:0007669"/>
    <property type="project" value="TreeGrafter"/>
</dbReference>
<evidence type="ECO:0000313" key="6">
    <source>
        <dbReference type="Proteomes" id="UP000094570"/>
    </source>
</evidence>
<evidence type="ECO:0000259" key="4">
    <source>
        <dbReference type="PROSITE" id="PS50893"/>
    </source>
</evidence>
<accession>A0A1E3G740</accession>
<dbReference type="InterPro" id="IPR027417">
    <property type="entry name" value="P-loop_NTPase"/>
</dbReference>
<dbReference type="GO" id="GO:1903806">
    <property type="term" value="P:L-isoleucine import across plasma membrane"/>
    <property type="evidence" value="ECO:0007669"/>
    <property type="project" value="TreeGrafter"/>
</dbReference>
<dbReference type="GO" id="GO:0016887">
    <property type="term" value="F:ATP hydrolysis activity"/>
    <property type="evidence" value="ECO:0007669"/>
    <property type="project" value="InterPro"/>
</dbReference>
<dbReference type="InterPro" id="IPR003593">
    <property type="entry name" value="AAA+_ATPase"/>
</dbReference>
<proteinExistence type="predicted"/>
<dbReference type="InterPro" id="IPR032823">
    <property type="entry name" value="BCA_ABC_TP_C"/>
</dbReference>
<name>A0A1E3G740_9BACT</name>
<keyword evidence="3 5" id="KW-0067">ATP-binding</keyword>
<sequence>MTKETSLQDKKAPTQQKNVILRMTNVTKKFGGIVAVSNFNLELKEGELLGLIGPNGAGKTTVFNLITHVFPVTEGRIEFLGRDITKLSTDKIIRLGVARTFQNIRLFGSMTVEENILTGFHAHLKSNLFSSVAFLPSYQREEEYFRAKAEELMKDLGIEHLRDFKATALPYGLQRKLEIARALATSPKLLLLDEPAAGMNPDETLELNELILKIREKYGLTIIVIEHDMKVIMNICERIIVLDHGVTIAEGTPKEIQTNPEVIKAYLGAGDEDA</sequence>
<dbReference type="GO" id="GO:0005304">
    <property type="term" value="F:L-valine transmembrane transporter activity"/>
    <property type="evidence" value="ECO:0007669"/>
    <property type="project" value="TreeGrafter"/>
</dbReference>
<evidence type="ECO:0000256" key="2">
    <source>
        <dbReference type="ARBA" id="ARBA00022741"/>
    </source>
</evidence>
<dbReference type="GO" id="GO:0042941">
    <property type="term" value="P:D-alanine transmembrane transport"/>
    <property type="evidence" value="ECO:0007669"/>
    <property type="project" value="TreeGrafter"/>
</dbReference>
<dbReference type="GO" id="GO:0005886">
    <property type="term" value="C:plasma membrane"/>
    <property type="evidence" value="ECO:0007669"/>
    <property type="project" value="TreeGrafter"/>
</dbReference>
<dbReference type="GO" id="GO:1903805">
    <property type="term" value="P:L-valine import across plasma membrane"/>
    <property type="evidence" value="ECO:0007669"/>
    <property type="project" value="TreeGrafter"/>
</dbReference>
<dbReference type="STRING" id="1008305.A4H02_01355"/>
<keyword evidence="6" id="KW-1185">Reference proteome</keyword>
<dbReference type="PANTHER" id="PTHR45772:SF7">
    <property type="entry name" value="AMINO ACID ABC TRANSPORTER ATP-BINDING PROTEIN"/>
    <property type="match status" value="1"/>
</dbReference>
<reference evidence="6" key="1">
    <citation type="submission" date="2016-04" db="EMBL/GenBank/DDBJ databases">
        <title>The genome sequence project of a novel Fervidobacterium isolate from a hot spring in Thailand.</title>
        <authorList>
            <person name="Gonzalez J.M."/>
            <person name="Cuecas A."/>
            <person name="Kanoksilapatham W."/>
        </authorList>
    </citation>
    <scope>NUCLEOTIDE SEQUENCE [LARGE SCALE GENOMIC DNA]</scope>
    <source>
        <strain evidence="6">FC2004</strain>
    </source>
</reference>
<evidence type="ECO:0000256" key="1">
    <source>
        <dbReference type="ARBA" id="ARBA00022448"/>
    </source>
</evidence>
<dbReference type="InterPro" id="IPR051120">
    <property type="entry name" value="ABC_AA/LPS_Transport"/>
</dbReference>
<dbReference type="FunFam" id="3.40.50.300:FF:000421">
    <property type="entry name" value="Branched-chain amino acid ABC transporter ATP-binding protein"/>
    <property type="match status" value="1"/>
</dbReference>
<dbReference type="SUPFAM" id="SSF52540">
    <property type="entry name" value="P-loop containing nucleoside triphosphate hydrolases"/>
    <property type="match status" value="1"/>
</dbReference>
<protein>
    <submittedName>
        <fullName evidence="5">High-affinity branched-chain amino acid ABC transporter ATP-binding protein LivG</fullName>
    </submittedName>
</protein>
<organism evidence="5 6">
    <name type="scientific">Fervidobacterium thailandense</name>
    <dbReference type="NCBI Taxonomy" id="1008305"/>
    <lineage>
        <taxon>Bacteria</taxon>
        <taxon>Thermotogati</taxon>
        <taxon>Thermotogota</taxon>
        <taxon>Thermotogae</taxon>
        <taxon>Thermotogales</taxon>
        <taxon>Fervidobacteriaceae</taxon>
        <taxon>Fervidobacterium</taxon>
    </lineage>
</organism>
<dbReference type="GO" id="GO:0015188">
    <property type="term" value="F:L-isoleucine transmembrane transporter activity"/>
    <property type="evidence" value="ECO:0007669"/>
    <property type="project" value="TreeGrafter"/>
</dbReference>
<dbReference type="Proteomes" id="UP000094570">
    <property type="component" value="Unassembled WGS sequence"/>
</dbReference>
<dbReference type="GO" id="GO:0005524">
    <property type="term" value="F:ATP binding"/>
    <property type="evidence" value="ECO:0007669"/>
    <property type="project" value="UniProtKB-KW"/>
</dbReference>
<dbReference type="SMART" id="SM00382">
    <property type="entry name" value="AAA"/>
    <property type="match status" value="1"/>
</dbReference>
<dbReference type="CDD" id="cd03219">
    <property type="entry name" value="ABC_Mj1267_LivG_branched"/>
    <property type="match status" value="1"/>
</dbReference>
<dbReference type="Pfam" id="PF12399">
    <property type="entry name" value="BCA_ABC_TP_C"/>
    <property type="match status" value="1"/>
</dbReference>
<dbReference type="GO" id="GO:0015192">
    <property type="term" value="F:L-phenylalanine transmembrane transporter activity"/>
    <property type="evidence" value="ECO:0007669"/>
    <property type="project" value="TreeGrafter"/>
</dbReference>
<evidence type="ECO:0000313" key="5">
    <source>
        <dbReference type="EMBL" id="ODN31428.1"/>
    </source>
</evidence>
<dbReference type="AlphaFoldDB" id="A0A1E3G740"/>
<dbReference type="PANTHER" id="PTHR45772">
    <property type="entry name" value="CONSERVED COMPONENT OF ABC TRANSPORTER FOR NATURAL AMINO ACIDS-RELATED"/>
    <property type="match status" value="1"/>
</dbReference>
<gene>
    <name evidence="5" type="primary">livG</name>
    <name evidence="5" type="ORF">A4H02_01355</name>
</gene>